<gene>
    <name evidence="8" type="ORF">CKO40_15735</name>
</gene>
<feature type="domain" description="Rod shape-determining protein MreC beta-barrel core" evidence="7">
    <location>
        <begin position="126"/>
        <end position="270"/>
    </location>
</feature>
<dbReference type="Proteomes" id="UP001296776">
    <property type="component" value="Unassembled WGS sequence"/>
</dbReference>
<evidence type="ECO:0000256" key="5">
    <source>
        <dbReference type="PIRNR" id="PIRNR038471"/>
    </source>
</evidence>
<accession>A0AAJ0U626</accession>
<evidence type="ECO:0000313" key="8">
    <source>
        <dbReference type="EMBL" id="MBK1705968.1"/>
    </source>
</evidence>
<dbReference type="InterPro" id="IPR007221">
    <property type="entry name" value="MreC"/>
</dbReference>
<dbReference type="AlphaFoldDB" id="A0AAJ0U626"/>
<dbReference type="PANTHER" id="PTHR34138">
    <property type="entry name" value="CELL SHAPE-DETERMINING PROTEIN MREC"/>
    <property type="match status" value="1"/>
</dbReference>
<dbReference type="GO" id="GO:0008360">
    <property type="term" value="P:regulation of cell shape"/>
    <property type="evidence" value="ECO:0007669"/>
    <property type="project" value="UniProtKB-KW"/>
</dbReference>
<dbReference type="Pfam" id="PF04085">
    <property type="entry name" value="MreC"/>
    <property type="match status" value="1"/>
</dbReference>
<proteinExistence type="inferred from homology"/>
<keyword evidence="9" id="KW-1185">Reference proteome</keyword>
<evidence type="ECO:0000256" key="2">
    <source>
        <dbReference type="ARBA" id="ARBA00013855"/>
    </source>
</evidence>
<comment type="similarity">
    <text evidence="1 5">Belongs to the MreC family.</text>
</comment>
<dbReference type="Gene3D" id="2.40.10.350">
    <property type="entry name" value="Rod shape-determining protein MreC, domain 2"/>
    <property type="match status" value="1"/>
</dbReference>
<protein>
    <recommendedName>
        <fullName evidence="2 5">Cell shape-determining protein MreC</fullName>
    </recommendedName>
    <alternativeName>
        <fullName evidence="4 5">Cell shape protein MreC</fullName>
    </alternativeName>
</protein>
<evidence type="ECO:0000256" key="4">
    <source>
        <dbReference type="ARBA" id="ARBA00032089"/>
    </source>
</evidence>
<dbReference type="InterPro" id="IPR042175">
    <property type="entry name" value="Cell/Rod_MreC_2"/>
</dbReference>
<name>A0AAJ0U626_9GAMM</name>
<evidence type="ECO:0000256" key="3">
    <source>
        <dbReference type="ARBA" id="ARBA00022960"/>
    </source>
</evidence>
<dbReference type="Gene3D" id="2.40.10.340">
    <property type="entry name" value="Rod shape-determining protein MreC, domain 1"/>
    <property type="match status" value="1"/>
</dbReference>
<comment type="caution">
    <text evidence="8">The sequence shown here is derived from an EMBL/GenBank/DDBJ whole genome shotgun (WGS) entry which is preliminary data.</text>
</comment>
<dbReference type="NCBIfam" id="TIGR00219">
    <property type="entry name" value="mreC"/>
    <property type="match status" value="1"/>
</dbReference>
<reference evidence="8" key="1">
    <citation type="submission" date="2017-08" db="EMBL/GenBank/DDBJ databases">
        <authorList>
            <person name="Imhoff J.F."/>
            <person name="Rahn T."/>
            <person name="Kuenzel S."/>
            <person name="Neulinger S.C."/>
        </authorList>
    </citation>
    <scope>NUCLEOTIDE SEQUENCE</scope>
    <source>
        <strain evidence="8">DSM 11080</strain>
    </source>
</reference>
<dbReference type="EMBL" id="NRSJ01000031">
    <property type="protein sequence ID" value="MBK1705968.1"/>
    <property type="molecule type" value="Genomic_DNA"/>
</dbReference>
<comment type="function">
    <text evidence="5">Involved in formation and maintenance of cell shape.</text>
</comment>
<organism evidence="8 9">
    <name type="scientific">Halochromatium glycolicum</name>
    <dbReference type="NCBI Taxonomy" id="85075"/>
    <lineage>
        <taxon>Bacteria</taxon>
        <taxon>Pseudomonadati</taxon>
        <taxon>Pseudomonadota</taxon>
        <taxon>Gammaproteobacteria</taxon>
        <taxon>Chromatiales</taxon>
        <taxon>Chromatiaceae</taxon>
        <taxon>Halochromatium</taxon>
    </lineage>
</organism>
<keyword evidence="3 5" id="KW-0133">Cell shape</keyword>
<evidence type="ECO:0000259" key="7">
    <source>
        <dbReference type="Pfam" id="PF04085"/>
    </source>
</evidence>
<dbReference type="InterPro" id="IPR042177">
    <property type="entry name" value="Cell/Rod_1"/>
</dbReference>
<sequence length="309" mass="33640">MKALFVHGPSPLLRLVVAVLLSLGLITADARFQHIEWLRSTLTLGAYPIQWLASQPTRLLRALDGRLATEADLRERNALLERENLALRGQMQRFLALQAENSRLRDLLGSSFKVSDRVLVAELLEVELDPYRQQVLVDKGSTSGVYVGQPVLDANAVMGQVVVANPFTARVLLITDADHALPVQINRNGLRTIATGTGLVHQLRLPHLPKNADVRVGDLLVTSGMGGVFPSGYPVARIVEVADDPSSPFATVKAEPTARLDRSHEVLLVWTVAAPDQPQGDISGSMQANGRELPAAPEPDESQRQDTRS</sequence>
<dbReference type="PANTHER" id="PTHR34138:SF1">
    <property type="entry name" value="CELL SHAPE-DETERMINING PROTEIN MREC"/>
    <property type="match status" value="1"/>
</dbReference>
<feature type="region of interest" description="Disordered" evidence="6">
    <location>
        <begin position="276"/>
        <end position="309"/>
    </location>
</feature>
<evidence type="ECO:0000313" key="9">
    <source>
        <dbReference type="Proteomes" id="UP001296776"/>
    </source>
</evidence>
<dbReference type="PIRSF" id="PIRSF038471">
    <property type="entry name" value="MreC"/>
    <property type="match status" value="1"/>
</dbReference>
<dbReference type="GO" id="GO:0005886">
    <property type="term" value="C:plasma membrane"/>
    <property type="evidence" value="ECO:0007669"/>
    <property type="project" value="TreeGrafter"/>
</dbReference>
<reference evidence="8" key="2">
    <citation type="journal article" date="2020" name="Microorganisms">
        <title>Osmotic Adaptation and Compatible Solute Biosynthesis of Phototrophic Bacteria as Revealed from Genome Analyses.</title>
        <authorList>
            <person name="Imhoff J.F."/>
            <person name="Rahn T."/>
            <person name="Kunzel S."/>
            <person name="Keller A."/>
            <person name="Neulinger S.C."/>
        </authorList>
    </citation>
    <scope>NUCLEOTIDE SEQUENCE</scope>
    <source>
        <strain evidence="8">DSM 11080</strain>
    </source>
</reference>
<evidence type="ECO:0000256" key="1">
    <source>
        <dbReference type="ARBA" id="ARBA00009369"/>
    </source>
</evidence>
<dbReference type="InterPro" id="IPR055342">
    <property type="entry name" value="MreC_beta-barrel_core"/>
</dbReference>
<evidence type="ECO:0000256" key="6">
    <source>
        <dbReference type="SAM" id="MobiDB-lite"/>
    </source>
</evidence>